<dbReference type="EMBL" id="MT631426">
    <property type="protein sequence ID" value="QNO50329.1"/>
    <property type="molecule type" value="Genomic_DNA"/>
</dbReference>
<dbReference type="AlphaFoldDB" id="A0A7G9YQP5"/>
<accession>A0A7G9YQP5</accession>
<organism evidence="1">
    <name type="scientific">Candidatus Methanogaster sp. ANME-2c ERB4</name>
    <dbReference type="NCBI Taxonomy" id="2759911"/>
    <lineage>
        <taxon>Archaea</taxon>
        <taxon>Methanobacteriati</taxon>
        <taxon>Methanobacteriota</taxon>
        <taxon>Stenosarchaea group</taxon>
        <taxon>Methanomicrobia</taxon>
        <taxon>Methanosarcinales</taxon>
        <taxon>ANME-2 cluster</taxon>
        <taxon>Candidatus Methanogasteraceae</taxon>
        <taxon>Candidatus Methanogaster</taxon>
    </lineage>
</organism>
<sequence>MKEIVVPLSVLSLKADSEFAIWRSSRALSDTVLLESVLLLLEEYRRMPHQLFESMLLESVL</sequence>
<protein>
    <submittedName>
        <fullName evidence="1">Uncharacterized protein</fullName>
    </submittedName>
</protein>
<name>A0A7G9YQP5_9EURY</name>
<proteinExistence type="predicted"/>
<evidence type="ECO:0000313" key="1">
    <source>
        <dbReference type="EMBL" id="QNO50329.1"/>
    </source>
</evidence>
<reference evidence="1" key="1">
    <citation type="submission" date="2020-06" db="EMBL/GenBank/DDBJ databases">
        <title>Unique genomic features of the anaerobic methanotrophic archaea.</title>
        <authorList>
            <person name="Chadwick G.L."/>
            <person name="Skennerton C.T."/>
            <person name="Laso-Perez R."/>
            <person name="Leu A.O."/>
            <person name="Speth D.R."/>
            <person name="Yu H."/>
            <person name="Morgan-Lang C."/>
            <person name="Hatzenpichler R."/>
            <person name="Goudeau D."/>
            <person name="Malmstrom R."/>
            <person name="Brazelton W.J."/>
            <person name="Woyke T."/>
            <person name="Hallam S.J."/>
            <person name="Tyson G.W."/>
            <person name="Wegener G."/>
            <person name="Boetius A."/>
            <person name="Orphan V."/>
        </authorList>
    </citation>
    <scope>NUCLEOTIDE SEQUENCE</scope>
</reference>
<gene>
    <name evidence="1" type="ORF">DDMMJHKH_00002</name>
</gene>